<feature type="region of interest" description="Disordered" evidence="2">
    <location>
        <begin position="98"/>
        <end position="127"/>
    </location>
</feature>
<evidence type="ECO:0000313" key="3">
    <source>
        <dbReference type="EMBL" id="KPA76740.1"/>
    </source>
</evidence>
<keyword evidence="4" id="KW-1185">Reference proteome</keyword>
<name>A0A0M9FV62_LEPPY</name>
<dbReference type="AlphaFoldDB" id="A0A0M9FV62"/>
<organism evidence="3 4">
    <name type="scientific">Leptomonas pyrrhocoris</name>
    <name type="common">Firebug parasite</name>
    <dbReference type="NCBI Taxonomy" id="157538"/>
    <lineage>
        <taxon>Eukaryota</taxon>
        <taxon>Discoba</taxon>
        <taxon>Euglenozoa</taxon>
        <taxon>Kinetoplastea</taxon>
        <taxon>Metakinetoplastina</taxon>
        <taxon>Trypanosomatida</taxon>
        <taxon>Trypanosomatidae</taxon>
        <taxon>Leishmaniinae</taxon>
        <taxon>Leptomonas</taxon>
    </lineage>
</organism>
<comment type="caution">
    <text evidence="3">The sequence shown here is derived from an EMBL/GenBank/DDBJ whole genome shotgun (WGS) entry which is preliminary data.</text>
</comment>
<accession>A0A0M9FV62</accession>
<dbReference type="OrthoDB" id="262788at2759"/>
<dbReference type="OMA" id="CLAEVIY"/>
<feature type="region of interest" description="Disordered" evidence="2">
    <location>
        <begin position="308"/>
        <end position="333"/>
    </location>
</feature>
<dbReference type="RefSeq" id="XP_015655179.1">
    <property type="nucleotide sequence ID" value="XM_015806257.1"/>
</dbReference>
<evidence type="ECO:0000256" key="1">
    <source>
        <dbReference type="SAM" id="Coils"/>
    </source>
</evidence>
<protein>
    <submittedName>
        <fullName evidence="3">Uncharacterized protein</fullName>
    </submittedName>
</protein>
<gene>
    <name evidence="3" type="ORF">ABB37_07570</name>
</gene>
<dbReference type="GeneID" id="26907855"/>
<proteinExistence type="predicted"/>
<keyword evidence="1" id="KW-0175">Coiled coil</keyword>
<sequence>MACEARITELEVEANALRNQVSELKEVLEVELERMRAEIQSQLNEAKQLLLNRESTSMARVAQLETEVAHLTQFCEQAMRTEDLITCLPRKENVTGEFNAADDAPHPSHRGGESWRGQDVEEGSLHEKVRSTPLSATVQSPAAHQTPGVDSAVDSLQTRLDEVYDFYTATSASNADLLHPVMNLSHFTNMVRDAGICGGRRPVQPELLWMAVMRSYSLATTRDDTARRVGSTLLLPRVYGDEKQSTQQALFARERLQCISRIQFSDALYVVYCSAFSRMHDATPSPERFRDFLVRTFLPNVEHRIHRRESRKKLHVPSEMASSNSATSPPSPEASMVLSASFTKLNNVATNVTAIPLADVVAAYEVDEAVRKLGQQFTPHLKNAFVRAVQSPPHLQLDKARMSMETFLECIRQHNLLPLVSKRQVKAIFRFCLNAQPAAPNAKEDECIAYPSYVTAMYCLAELIYGSDSMLRGRYPSLCARLSKLFVKMFVL</sequence>
<reference evidence="3 4" key="1">
    <citation type="submission" date="2015-07" db="EMBL/GenBank/DDBJ databases">
        <title>High-quality genome of monoxenous trypanosomatid Leptomonas pyrrhocoris.</title>
        <authorList>
            <person name="Flegontov P."/>
            <person name="Butenko A."/>
            <person name="Firsov S."/>
            <person name="Vlcek C."/>
            <person name="Logacheva M.D."/>
            <person name="Field M."/>
            <person name="Filatov D."/>
            <person name="Flegontova O."/>
            <person name="Gerasimov E."/>
            <person name="Jackson A.P."/>
            <person name="Kelly S."/>
            <person name="Opperdoes F."/>
            <person name="O'Reilly A."/>
            <person name="Votypka J."/>
            <person name="Yurchenko V."/>
            <person name="Lukes J."/>
        </authorList>
    </citation>
    <scope>NUCLEOTIDE SEQUENCE [LARGE SCALE GENOMIC DNA]</scope>
    <source>
        <strain evidence="3">H10</strain>
    </source>
</reference>
<dbReference type="EMBL" id="LGTL01000019">
    <property type="protein sequence ID" value="KPA76740.1"/>
    <property type="molecule type" value="Genomic_DNA"/>
</dbReference>
<dbReference type="VEuPathDB" id="TriTrypDB:LpyrH10_19_1210"/>
<dbReference type="Proteomes" id="UP000037923">
    <property type="component" value="Unassembled WGS sequence"/>
</dbReference>
<evidence type="ECO:0000256" key="2">
    <source>
        <dbReference type="SAM" id="MobiDB-lite"/>
    </source>
</evidence>
<feature type="coiled-coil region" evidence="1">
    <location>
        <begin position="7"/>
        <end position="52"/>
    </location>
</feature>
<evidence type="ECO:0000313" key="4">
    <source>
        <dbReference type="Proteomes" id="UP000037923"/>
    </source>
</evidence>
<feature type="compositionally biased region" description="Basic and acidic residues" evidence="2">
    <location>
        <begin position="103"/>
        <end position="127"/>
    </location>
</feature>